<dbReference type="SMART" id="SM00647">
    <property type="entry name" value="IBR"/>
    <property type="match status" value="2"/>
</dbReference>
<dbReference type="InterPro" id="IPR017907">
    <property type="entry name" value="Znf_RING_CS"/>
</dbReference>
<dbReference type="EMBL" id="JAGSXJ010000001">
    <property type="protein sequence ID" value="KAH6697546.1"/>
    <property type="molecule type" value="Genomic_DNA"/>
</dbReference>
<dbReference type="InterPro" id="IPR002867">
    <property type="entry name" value="IBR_dom"/>
</dbReference>
<evidence type="ECO:0000256" key="8">
    <source>
        <dbReference type="ARBA" id="ARBA00022833"/>
    </source>
</evidence>
<feature type="region of interest" description="Disordered" evidence="11">
    <location>
        <begin position="67"/>
        <end position="138"/>
    </location>
</feature>
<feature type="compositionally biased region" description="Low complexity" evidence="11">
    <location>
        <begin position="100"/>
        <end position="128"/>
    </location>
</feature>
<evidence type="ECO:0000259" key="13">
    <source>
        <dbReference type="PROSITE" id="PS51873"/>
    </source>
</evidence>
<dbReference type="PROSITE" id="PS50089">
    <property type="entry name" value="ZF_RING_2"/>
    <property type="match status" value="1"/>
</dbReference>
<dbReference type="Proteomes" id="UP000770015">
    <property type="component" value="Unassembled WGS sequence"/>
</dbReference>
<dbReference type="PANTHER" id="PTHR11685">
    <property type="entry name" value="RBR FAMILY RING FINGER AND IBR DOMAIN-CONTAINING"/>
    <property type="match status" value="1"/>
</dbReference>
<protein>
    <recommendedName>
        <fullName evidence="2">RBR-type E3 ubiquitin transferase</fullName>
        <ecNumber evidence="2">2.3.2.31</ecNumber>
    </recommendedName>
</protein>
<sequence length="693" mass="79002">MGSFAQTAATLGEHSAALDAAAVAAATALPELSLEDYYNEVLKVSGYEHQLAAEDALISRARELGIDVPDPISMPPDQRDSERADSQNSTLFTSHARTFSSSSYDSASTDLTSSPSTAADATDSDASSQPIRPRHSRDLGFSHYDKYLASLEPTLNQPRFFRSYRKESADSSTQSVFSVGSRYSYISIKEGLRKMRWRRRTGGLERPHACICCRDDFQKSSALHSLPCGHTYCGECLRFMIQQATTDESKFPPRCCTQPIPSSIIKSVVNREEKLAFLKAVRQFSTPWEARVYCPNAACSEFIPPRTKLDPKHPADVVCKKCRSRVCLMCKRNAHAIGKDCPDDHELNEVLQIGEKSGWKRCYKCRALVELSHGCTHMTCRCKAQFCYLCGAIWNPAVGCPNFCDGDEELERRRIEEEERAAADEAEKAAEEAAAAAAVERFQEHPDFMVLREEMIEQKQCFGDFLARKRWLMEVRHSEKKVALMAKYAEQVDKMEERHSKTAFHLDERQVEAEMELRTTLQQSEKSVLIRLKHMEAYCDRLGNNPESDQPARVVTERDLRELGQQYNVRDNMARLHQARINVLRDRQTKRMEELMDRQAKEMEKLLEKRQRDLENLAMEFAHEEDEVARVFDIRKRETRRYWCLKFAILRRELEEKDGVRYAQADKPVWSDESAGMADTLGTAAAPEEDGCC</sequence>
<dbReference type="GO" id="GO:0008270">
    <property type="term" value="F:zinc ion binding"/>
    <property type="evidence" value="ECO:0007669"/>
    <property type="project" value="UniProtKB-KW"/>
</dbReference>
<keyword evidence="3" id="KW-0808">Transferase</keyword>
<dbReference type="PROSITE" id="PS51873">
    <property type="entry name" value="TRIAD"/>
    <property type="match status" value="1"/>
</dbReference>
<evidence type="ECO:0000256" key="11">
    <source>
        <dbReference type="SAM" id="MobiDB-lite"/>
    </source>
</evidence>
<feature type="coiled-coil region" evidence="10">
    <location>
        <begin position="407"/>
        <end position="436"/>
    </location>
</feature>
<dbReference type="InterPro" id="IPR001841">
    <property type="entry name" value="Znf_RING"/>
</dbReference>
<feature type="coiled-coil region" evidence="10">
    <location>
        <begin position="589"/>
        <end position="627"/>
    </location>
</feature>
<comment type="catalytic activity">
    <reaction evidence="1">
        <text>[E2 ubiquitin-conjugating enzyme]-S-ubiquitinyl-L-cysteine + [acceptor protein]-L-lysine = [E2 ubiquitin-conjugating enzyme]-L-cysteine + [acceptor protein]-N(6)-ubiquitinyl-L-lysine.</text>
        <dbReference type="EC" id="2.3.2.31"/>
    </reaction>
</comment>
<dbReference type="Gene3D" id="1.20.120.1750">
    <property type="match status" value="1"/>
</dbReference>
<dbReference type="PROSITE" id="PS00518">
    <property type="entry name" value="ZF_RING_1"/>
    <property type="match status" value="1"/>
</dbReference>
<evidence type="ECO:0000256" key="9">
    <source>
        <dbReference type="PROSITE-ProRule" id="PRU00175"/>
    </source>
</evidence>
<keyword evidence="10" id="KW-0175">Coiled coil</keyword>
<accession>A0A9P9ADG6</accession>
<dbReference type="InterPro" id="IPR031127">
    <property type="entry name" value="E3_UB_ligase_RBR"/>
</dbReference>
<keyword evidence="7" id="KW-0833">Ubl conjugation pathway</keyword>
<dbReference type="SUPFAM" id="SSF57850">
    <property type="entry name" value="RING/U-box"/>
    <property type="match status" value="2"/>
</dbReference>
<feature type="domain" description="RING-type" evidence="12">
    <location>
        <begin position="210"/>
        <end position="255"/>
    </location>
</feature>
<reference evidence="14" key="1">
    <citation type="journal article" date="2021" name="Nat. Commun.">
        <title>Genetic determinants of endophytism in the Arabidopsis root mycobiome.</title>
        <authorList>
            <person name="Mesny F."/>
            <person name="Miyauchi S."/>
            <person name="Thiergart T."/>
            <person name="Pickel B."/>
            <person name="Atanasova L."/>
            <person name="Karlsson M."/>
            <person name="Huettel B."/>
            <person name="Barry K.W."/>
            <person name="Haridas S."/>
            <person name="Chen C."/>
            <person name="Bauer D."/>
            <person name="Andreopoulos W."/>
            <person name="Pangilinan J."/>
            <person name="LaButti K."/>
            <person name="Riley R."/>
            <person name="Lipzen A."/>
            <person name="Clum A."/>
            <person name="Drula E."/>
            <person name="Henrissat B."/>
            <person name="Kohler A."/>
            <person name="Grigoriev I.V."/>
            <person name="Martin F.M."/>
            <person name="Hacquard S."/>
        </authorList>
    </citation>
    <scope>NUCLEOTIDE SEQUENCE</scope>
    <source>
        <strain evidence="14">MPI-SDFR-AT-0117</strain>
    </source>
</reference>
<dbReference type="EC" id="2.3.2.31" evidence="2"/>
<evidence type="ECO:0000256" key="4">
    <source>
        <dbReference type="ARBA" id="ARBA00022723"/>
    </source>
</evidence>
<dbReference type="InterPro" id="IPR013083">
    <property type="entry name" value="Znf_RING/FYVE/PHD"/>
</dbReference>
<keyword evidence="5" id="KW-0677">Repeat</keyword>
<dbReference type="Pfam" id="PF01485">
    <property type="entry name" value="IBR"/>
    <property type="match status" value="2"/>
</dbReference>
<dbReference type="GO" id="GO:0016567">
    <property type="term" value="P:protein ubiquitination"/>
    <property type="evidence" value="ECO:0007669"/>
    <property type="project" value="InterPro"/>
</dbReference>
<evidence type="ECO:0000313" key="14">
    <source>
        <dbReference type="EMBL" id="KAH6697546.1"/>
    </source>
</evidence>
<dbReference type="GO" id="GO:0061630">
    <property type="term" value="F:ubiquitin protein ligase activity"/>
    <property type="evidence" value="ECO:0007669"/>
    <property type="project" value="UniProtKB-EC"/>
</dbReference>
<keyword evidence="4" id="KW-0479">Metal-binding</keyword>
<keyword evidence="15" id="KW-1185">Reference proteome</keyword>
<evidence type="ECO:0000256" key="7">
    <source>
        <dbReference type="ARBA" id="ARBA00022786"/>
    </source>
</evidence>
<keyword evidence="8" id="KW-0862">Zinc</keyword>
<dbReference type="AlphaFoldDB" id="A0A9P9ADG6"/>
<comment type="caution">
    <text evidence="14">The sequence shown here is derived from an EMBL/GenBank/DDBJ whole genome shotgun (WGS) entry which is preliminary data.</text>
</comment>
<keyword evidence="6 9" id="KW-0863">Zinc-finger</keyword>
<name>A0A9P9ADG6_9PEZI</name>
<evidence type="ECO:0000313" key="15">
    <source>
        <dbReference type="Proteomes" id="UP000770015"/>
    </source>
</evidence>
<dbReference type="InterPro" id="IPR044066">
    <property type="entry name" value="TRIAD_supradom"/>
</dbReference>
<gene>
    <name evidence="14" type="ORF">F5X68DRAFT_5432</name>
</gene>
<evidence type="ECO:0000256" key="10">
    <source>
        <dbReference type="SAM" id="Coils"/>
    </source>
</evidence>
<feature type="region of interest" description="Disordered" evidence="11">
    <location>
        <begin position="674"/>
        <end position="693"/>
    </location>
</feature>
<evidence type="ECO:0000256" key="1">
    <source>
        <dbReference type="ARBA" id="ARBA00001798"/>
    </source>
</evidence>
<dbReference type="OrthoDB" id="9977870at2759"/>
<dbReference type="CDD" id="cd22584">
    <property type="entry name" value="Rcat_RBR_unk"/>
    <property type="match status" value="1"/>
</dbReference>
<evidence type="ECO:0000256" key="2">
    <source>
        <dbReference type="ARBA" id="ARBA00012251"/>
    </source>
</evidence>
<proteinExistence type="predicted"/>
<evidence type="ECO:0000256" key="6">
    <source>
        <dbReference type="ARBA" id="ARBA00022771"/>
    </source>
</evidence>
<feature type="compositionally biased region" description="Polar residues" evidence="11">
    <location>
        <begin position="86"/>
        <end position="99"/>
    </location>
</feature>
<dbReference type="Gene3D" id="3.30.40.10">
    <property type="entry name" value="Zinc/RING finger domain, C3HC4 (zinc finger)"/>
    <property type="match status" value="1"/>
</dbReference>
<evidence type="ECO:0000256" key="5">
    <source>
        <dbReference type="ARBA" id="ARBA00022737"/>
    </source>
</evidence>
<organism evidence="14 15">
    <name type="scientific">Plectosphaerella plurivora</name>
    <dbReference type="NCBI Taxonomy" id="936078"/>
    <lineage>
        <taxon>Eukaryota</taxon>
        <taxon>Fungi</taxon>
        <taxon>Dikarya</taxon>
        <taxon>Ascomycota</taxon>
        <taxon>Pezizomycotina</taxon>
        <taxon>Sordariomycetes</taxon>
        <taxon>Hypocreomycetidae</taxon>
        <taxon>Glomerellales</taxon>
        <taxon>Plectosphaerellaceae</taxon>
        <taxon>Plectosphaerella</taxon>
    </lineage>
</organism>
<evidence type="ECO:0000256" key="3">
    <source>
        <dbReference type="ARBA" id="ARBA00022679"/>
    </source>
</evidence>
<feature type="domain" description="RING-type" evidence="13">
    <location>
        <begin position="206"/>
        <end position="408"/>
    </location>
</feature>
<evidence type="ECO:0000259" key="12">
    <source>
        <dbReference type="PROSITE" id="PS50089"/>
    </source>
</evidence>